<gene>
    <name evidence="6" type="ORF">SLS53_008529</name>
</gene>
<dbReference type="Gene3D" id="1.20.58.1250">
    <property type="entry name" value="Tubulin Binding Cofactor C, N-terminal domain"/>
    <property type="match status" value="1"/>
</dbReference>
<dbReference type="Gene3D" id="2.160.20.70">
    <property type="match status" value="1"/>
</dbReference>
<dbReference type="EMBL" id="JAJSPL020000052">
    <property type="protein sequence ID" value="KAK7732240.1"/>
    <property type="molecule type" value="Genomic_DNA"/>
</dbReference>
<feature type="compositionally biased region" description="Low complexity" evidence="4">
    <location>
        <begin position="197"/>
        <end position="208"/>
    </location>
</feature>
<comment type="similarity">
    <text evidence="2">Belongs to the TBCC family.</text>
</comment>
<dbReference type="Proteomes" id="UP001320245">
    <property type="component" value="Unassembled WGS sequence"/>
</dbReference>
<feature type="region of interest" description="Disordered" evidence="4">
    <location>
        <begin position="189"/>
        <end position="211"/>
    </location>
</feature>
<keyword evidence="3" id="KW-0963">Cytoplasm</keyword>
<dbReference type="InterPro" id="IPR017901">
    <property type="entry name" value="C-CAP_CF_C-like"/>
</dbReference>
<comment type="subcellular location">
    <subcellularLocation>
        <location evidence="1">Cytoplasm</location>
    </subcellularLocation>
</comment>
<name>A0AAN9TYP9_9PEZI</name>
<evidence type="ECO:0000256" key="3">
    <source>
        <dbReference type="ARBA" id="ARBA00022490"/>
    </source>
</evidence>
<dbReference type="InterPro" id="IPR016098">
    <property type="entry name" value="CAP/MinC_C"/>
</dbReference>
<dbReference type="AlphaFoldDB" id="A0AAN9TYP9"/>
<evidence type="ECO:0000313" key="7">
    <source>
        <dbReference type="Proteomes" id="UP001320245"/>
    </source>
</evidence>
<dbReference type="Pfam" id="PF07986">
    <property type="entry name" value="TBCC"/>
    <property type="match status" value="1"/>
</dbReference>
<dbReference type="PANTHER" id="PTHR15139">
    <property type="entry name" value="TUBULIN FOLDING COFACTOR C"/>
    <property type="match status" value="1"/>
</dbReference>
<evidence type="ECO:0000313" key="6">
    <source>
        <dbReference type="EMBL" id="KAK7732240.1"/>
    </source>
</evidence>
<evidence type="ECO:0000256" key="4">
    <source>
        <dbReference type="SAM" id="MobiDB-lite"/>
    </source>
</evidence>
<feature type="domain" description="C-CAP/cofactor C-like" evidence="5">
    <location>
        <begin position="249"/>
        <end position="401"/>
    </location>
</feature>
<protein>
    <recommendedName>
        <fullName evidence="5">C-CAP/cofactor C-like domain-containing protein</fullName>
    </recommendedName>
</protein>
<sequence>MEPMFSGPVTYNKDFPGLKFNMDPKERFYRHFESQTLGLSLSTSNNHLGLPYCPYKSDVRYCLEALQEEIANLGNISASGGERKDATDHVLDGVSRLTNEVSDASEYAPPRDQMIYGQALKALREQLNIQTRSLGPKSRFQFTQQSKEAFISATNRSPVAATAAPRADTNADADDGGIAVQAETRDALGNLPDLAHNNNNSTTTSSSTQARDYNAEMAREPGTAIRKPSFSHSREVDISGHQGMHIILPPTAGRATSSGSVTGLVGCVVDMSSTAAAAAAVSSSPTSPPPPPPTFASLAIRDISRSLIVTGRVAGAAHITGVRDSVLVVDARQVRMHDCAGVTVYLWCGSHPIIEDCEGVRFAPVPDVYYRAWRGGGDGGDGGDGEDTDRNQWDQVDDFNWLKAEASPNWTRLVPGGEGGSSVVVIPEEFWTDTVRGGPLLNTEDILRKAGIGI</sequence>
<accession>A0AAN9TYP9</accession>
<dbReference type="InterPro" id="IPR038397">
    <property type="entry name" value="TBCC_N_sf"/>
</dbReference>
<dbReference type="GO" id="GO:0007021">
    <property type="term" value="P:tubulin complex assembly"/>
    <property type="evidence" value="ECO:0007669"/>
    <property type="project" value="TreeGrafter"/>
</dbReference>
<dbReference type="GO" id="GO:0005737">
    <property type="term" value="C:cytoplasm"/>
    <property type="evidence" value="ECO:0007669"/>
    <property type="project" value="UniProtKB-SubCell"/>
</dbReference>
<dbReference type="InterPro" id="IPR012945">
    <property type="entry name" value="Tubulin-bd_cofactor_C_dom"/>
</dbReference>
<comment type="caution">
    <text evidence="6">The sequence shown here is derived from an EMBL/GenBank/DDBJ whole genome shotgun (WGS) entry which is preliminary data.</text>
</comment>
<evidence type="ECO:0000259" key="5">
    <source>
        <dbReference type="PROSITE" id="PS51329"/>
    </source>
</evidence>
<dbReference type="GO" id="GO:0007023">
    <property type="term" value="P:post-chaperonin tubulin folding pathway"/>
    <property type="evidence" value="ECO:0007669"/>
    <property type="project" value="InterPro"/>
</dbReference>
<evidence type="ECO:0000256" key="1">
    <source>
        <dbReference type="ARBA" id="ARBA00004496"/>
    </source>
</evidence>
<dbReference type="InterPro" id="IPR027684">
    <property type="entry name" value="TBCC"/>
</dbReference>
<reference evidence="6 7" key="1">
    <citation type="journal article" date="2023" name="PLoS ONE">
        <title>Cytospora paraplurivora sp. nov. isolated from orchards with fruit tree decline syndrome in Ontario, Canada.</title>
        <authorList>
            <person name="Ilyukhin E."/>
            <person name="Nguyen H.D.T."/>
            <person name="Castle A.J."/>
            <person name="Ellouze W."/>
        </authorList>
    </citation>
    <scope>NUCLEOTIDE SEQUENCE [LARGE SCALE GENOMIC DNA]</scope>
    <source>
        <strain evidence="6 7">FDS-564</strain>
    </source>
</reference>
<evidence type="ECO:0000256" key="2">
    <source>
        <dbReference type="ARBA" id="ARBA00008848"/>
    </source>
</evidence>
<dbReference type="PANTHER" id="PTHR15139:SF0">
    <property type="entry name" value="TUBULIN-SPECIFIC CHAPERONE C"/>
    <property type="match status" value="1"/>
</dbReference>
<organism evidence="6 7">
    <name type="scientific">Cytospora paraplurivora</name>
    <dbReference type="NCBI Taxonomy" id="2898453"/>
    <lineage>
        <taxon>Eukaryota</taxon>
        <taxon>Fungi</taxon>
        <taxon>Dikarya</taxon>
        <taxon>Ascomycota</taxon>
        <taxon>Pezizomycotina</taxon>
        <taxon>Sordariomycetes</taxon>
        <taxon>Sordariomycetidae</taxon>
        <taxon>Diaporthales</taxon>
        <taxon>Cytosporaceae</taxon>
        <taxon>Cytospora</taxon>
    </lineage>
</organism>
<keyword evidence="7" id="KW-1185">Reference proteome</keyword>
<proteinExistence type="inferred from homology"/>
<dbReference type="PROSITE" id="PS51329">
    <property type="entry name" value="C_CAP_COFACTOR_C"/>
    <property type="match status" value="1"/>
</dbReference>